<dbReference type="InterPro" id="IPR013525">
    <property type="entry name" value="ABC2_TM"/>
</dbReference>
<accession>A0ABR2LDP4</accession>
<feature type="domain" description="ABC transporter" evidence="9">
    <location>
        <begin position="517"/>
        <end position="762"/>
    </location>
</feature>
<evidence type="ECO:0000256" key="7">
    <source>
        <dbReference type="ARBA" id="ARBA00023136"/>
    </source>
</evidence>
<feature type="transmembrane region" description="Helical" evidence="8">
    <location>
        <begin position="268"/>
        <end position="295"/>
    </location>
</feature>
<dbReference type="Pfam" id="PF25158">
    <property type="entry name" value="ABCA11_C"/>
    <property type="match status" value="1"/>
</dbReference>
<dbReference type="InterPro" id="IPR027417">
    <property type="entry name" value="P-loop_NTPase"/>
</dbReference>
<protein>
    <submittedName>
        <fullName evidence="10">ABC transporter A family member 2</fullName>
    </submittedName>
</protein>
<evidence type="ECO:0000259" key="9">
    <source>
        <dbReference type="PROSITE" id="PS50893"/>
    </source>
</evidence>
<dbReference type="SUPFAM" id="SSF52540">
    <property type="entry name" value="P-loop containing nucleoside triphosphate hydrolases"/>
    <property type="match status" value="1"/>
</dbReference>
<keyword evidence="6 8" id="KW-1133">Transmembrane helix</keyword>
<reference evidence="10 11" key="1">
    <citation type="journal article" date="2022" name="Nat. Plants">
        <title>Genomes of leafy and leafless Platanthera orchids illuminate the evolution of mycoheterotrophy.</title>
        <authorList>
            <person name="Li M.H."/>
            <person name="Liu K.W."/>
            <person name="Li Z."/>
            <person name="Lu H.C."/>
            <person name="Ye Q.L."/>
            <person name="Zhang D."/>
            <person name="Wang J.Y."/>
            <person name="Li Y.F."/>
            <person name="Zhong Z.M."/>
            <person name="Liu X."/>
            <person name="Yu X."/>
            <person name="Liu D.K."/>
            <person name="Tu X.D."/>
            <person name="Liu B."/>
            <person name="Hao Y."/>
            <person name="Liao X.Y."/>
            <person name="Jiang Y.T."/>
            <person name="Sun W.H."/>
            <person name="Chen J."/>
            <person name="Chen Y.Q."/>
            <person name="Ai Y."/>
            <person name="Zhai J.W."/>
            <person name="Wu S.S."/>
            <person name="Zhou Z."/>
            <person name="Hsiao Y.Y."/>
            <person name="Wu W.L."/>
            <person name="Chen Y.Y."/>
            <person name="Lin Y.F."/>
            <person name="Hsu J.L."/>
            <person name="Li C.Y."/>
            <person name="Wang Z.W."/>
            <person name="Zhao X."/>
            <person name="Zhong W.Y."/>
            <person name="Ma X.K."/>
            <person name="Ma L."/>
            <person name="Huang J."/>
            <person name="Chen G.Z."/>
            <person name="Huang M.Z."/>
            <person name="Huang L."/>
            <person name="Peng D.H."/>
            <person name="Luo Y.B."/>
            <person name="Zou S.Q."/>
            <person name="Chen S.P."/>
            <person name="Lan S."/>
            <person name="Tsai W.C."/>
            <person name="Van de Peer Y."/>
            <person name="Liu Z.J."/>
        </authorList>
    </citation>
    <scope>NUCLEOTIDE SEQUENCE [LARGE SCALE GENOMIC DNA]</scope>
    <source>
        <strain evidence="10">Lor288</strain>
    </source>
</reference>
<comment type="subcellular location">
    <subcellularLocation>
        <location evidence="1">Membrane</location>
        <topology evidence="1">Multi-pass membrane protein</topology>
    </subcellularLocation>
</comment>
<evidence type="ECO:0000256" key="3">
    <source>
        <dbReference type="ARBA" id="ARBA00022692"/>
    </source>
</evidence>
<name>A0ABR2LDP4_9ASPA</name>
<comment type="caution">
    <text evidence="10">The sequence shown here is derived from an EMBL/GenBank/DDBJ whole genome shotgun (WGS) entry which is preliminary data.</text>
</comment>
<keyword evidence="3 8" id="KW-0812">Transmembrane</keyword>
<dbReference type="InterPro" id="IPR003439">
    <property type="entry name" value="ABC_transporter-like_ATP-bd"/>
</dbReference>
<dbReference type="PANTHER" id="PTHR19229">
    <property type="entry name" value="ATP-BINDING CASSETTE TRANSPORTER SUBFAMILY A ABCA"/>
    <property type="match status" value="1"/>
</dbReference>
<evidence type="ECO:0000256" key="2">
    <source>
        <dbReference type="ARBA" id="ARBA00008526"/>
    </source>
</evidence>
<dbReference type="Pfam" id="PF12698">
    <property type="entry name" value="ABC2_membrane_3"/>
    <property type="match status" value="1"/>
</dbReference>
<sequence>MDLQRGFRLFVQQYKGLLKKNCILTWRHKTSAFLQLFSSLFFIFLIFCIGKALTSRFSSITVFDNVLDPKAVMSPAIPRCEEKFFIRKPCFDFVWSGNSSARMRGIVSAIMLNNPGRAIPLEKVKSFTNPDEVDEWLLGNPMRTPGALHFAEKNSTVISYGLQTNSTSISKRRNFEDPTFKFQIPLQVAAEREIARSLLGDPNFDWVVGFKEFAHPATDSFSIVGLAGPTFFLAMTMLGFVIQLSSFVTEKELKLRQAMSIMGLYESAYWLSWLTWESLLVLISSLFTVLFGMLFQFNFFLHNSFAVVFLVFFLFQLNMLSFAFLISTFVSKSSSATTVGFTIFIVGFLTQLVTTFGFPYARTYSKSFRFVWSLFSPNLLAKALDMLGSATSTKEQPGISWHRRGQCTENEPFCVITIENIFEWFISTFFLWLALAIYLDNILPDSNGVRKSMFYFLKSSYWSGKVGAKVEEGGLCSCISSIPPTDYVVPDDEDVLAEERTVKQQVNDNNVDPSVAVQIFGLTKTYPGATTIGCCKCKRSSNYHAVKGIWVSIAKNQLFCLLGPNGAGKTTVINCLTGITPVTGGDALIYDNSVQSSVGMSNIRRMIGVCPQFDILWDALTAHEHLHLFASIKGLHPSTIKSVSERSLAEVNLTSASSQRSGSYSGGMKRRLSVAIALIGDPKVVFLDEPTTGMDPISRRHVWDIIENAKKGRAIVLTTHSMEEADILSDRIAIMAKGRLRCIGTSLRLKSKFGTGYIANISFTGSTPGQIPHTDAELETTHVPKAQHVKLFFKNHLDVEPKEERKSFLTFVIPHDKEKLLPDFFAELQNREDEFGISDIQLGLTTLEEVFMNIAKQAEIESVSAGGNMVMLSLPSGLSVQVPLGSRFVGIPGTVTEGNPNGIMVEVYWEQDDSGALCISGHSPEISIPNNVEIPETRSSSMNSRSGAQSVIGFVIHPNQVLH</sequence>
<keyword evidence="5" id="KW-0067">ATP-binding</keyword>
<dbReference type="PANTHER" id="PTHR19229:SF205">
    <property type="entry name" value="ABC TRANSPORTER A FAMILY MEMBER 1-RELATED"/>
    <property type="match status" value="1"/>
</dbReference>
<comment type="similarity">
    <text evidence="2">Belongs to the ABC transporter superfamily. ABCA family. CPR flippase (TC 3.A.1.211) subfamily.</text>
</comment>
<keyword evidence="7 8" id="KW-0472">Membrane</keyword>
<dbReference type="Pfam" id="PF00005">
    <property type="entry name" value="ABC_tran"/>
    <property type="match status" value="1"/>
</dbReference>
<feature type="transmembrane region" description="Helical" evidence="8">
    <location>
        <begin position="421"/>
        <end position="439"/>
    </location>
</feature>
<dbReference type="EMBL" id="JBBWWR010000021">
    <property type="protein sequence ID" value="KAK8938139.1"/>
    <property type="molecule type" value="Genomic_DNA"/>
</dbReference>
<evidence type="ECO:0000256" key="1">
    <source>
        <dbReference type="ARBA" id="ARBA00004141"/>
    </source>
</evidence>
<organism evidence="10 11">
    <name type="scientific">Platanthera guangdongensis</name>
    <dbReference type="NCBI Taxonomy" id="2320717"/>
    <lineage>
        <taxon>Eukaryota</taxon>
        <taxon>Viridiplantae</taxon>
        <taxon>Streptophyta</taxon>
        <taxon>Embryophyta</taxon>
        <taxon>Tracheophyta</taxon>
        <taxon>Spermatophyta</taxon>
        <taxon>Magnoliopsida</taxon>
        <taxon>Liliopsida</taxon>
        <taxon>Asparagales</taxon>
        <taxon>Orchidaceae</taxon>
        <taxon>Orchidoideae</taxon>
        <taxon>Orchideae</taxon>
        <taxon>Orchidinae</taxon>
        <taxon>Platanthera</taxon>
    </lineage>
</organism>
<feature type="transmembrane region" description="Helical" evidence="8">
    <location>
        <begin position="336"/>
        <end position="360"/>
    </location>
</feature>
<dbReference type="CDD" id="cd03263">
    <property type="entry name" value="ABC_subfamily_A"/>
    <property type="match status" value="1"/>
</dbReference>
<dbReference type="Gene3D" id="3.40.50.300">
    <property type="entry name" value="P-loop containing nucleotide triphosphate hydrolases"/>
    <property type="match status" value="1"/>
</dbReference>
<dbReference type="Proteomes" id="UP001412067">
    <property type="component" value="Unassembled WGS sequence"/>
</dbReference>
<gene>
    <name evidence="10" type="primary">ABCA2</name>
    <name evidence="10" type="ORF">KSP40_PGU020580</name>
</gene>
<keyword evidence="11" id="KW-1185">Reference proteome</keyword>
<dbReference type="InterPro" id="IPR017871">
    <property type="entry name" value="ABC_transporter-like_CS"/>
</dbReference>
<evidence type="ECO:0000256" key="6">
    <source>
        <dbReference type="ARBA" id="ARBA00022989"/>
    </source>
</evidence>
<dbReference type="PROSITE" id="PS00211">
    <property type="entry name" value="ABC_TRANSPORTER_1"/>
    <property type="match status" value="1"/>
</dbReference>
<feature type="transmembrane region" description="Helical" evidence="8">
    <location>
        <begin position="307"/>
        <end position="330"/>
    </location>
</feature>
<evidence type="ECO:0000256" key="8">
    <source>
        <dbReference type="SAM" id="Phobius"/>
    </source>
</evidence>
<evidence type="ECO:0000313" key="10">
    <source>
        <dbReference type="EMBL" id="KAK8938139.1"/>
    </source>
</evidence>
<dbReference type="SMART" id="SM00382">
    <property type="entry name" value="AAA"/>
    <property type="match status" value="1"/>
</dbReference>
<proteinExistence type="inferred from homology"/>
<evidence type="ECO:0000256" key="4">
    <source>
        <dbReference type="ARBA" id="ARBA00022741"/>
    </source>
</evidence>
<dbReference type="PROSITE" id="PS50893">
    <property type="entry name" value="ABC_TRANSPORTER_2"/>
    <property type="match status" value="1"/>
</dbReference>
<feature type="transmembrane region" description="Helical" evidence="8">
    <location>
        <begin position="33"/>
        <end position="53"/>
    </location>
</feature>
<feature type="transmembrane region" description="Helical" evidence="8">
    <location>
        <begin position="221"/>
        <end position="248"/>
    </location>
</feature>
<dbReference type="InterPro" id="IPR056788">
    <property type="entry name" value="ABCA2/9/11_C"/>
</dbReference>
<dbReference type="InterPro" id="IPR026082">
    <property type="entry name" value="ABCA"/>
</dbReference>
<dbReference type="InterPro" id="IPR003593">
    <property type="entry name" value="AAA+_ATPase"/>
</dbReference>
<evidence type="ECO:0000256" key="5">
    <source>
        <dbReference type="ARBA" id="ARBA00022840"/>
    </source>
</evidence>
<evidence type="ECO:0000313" key="11">
    <source>
        <dbReference type="Proteomes" id="UP001412067"/>
    </source>
</evidence>
<keyword evidence="4" id="KW-0547">Nucleotide-binding</keyword>